<keyword evidence="3 5" id="KW-0518">Myosin</keyword>
<dbReference type="Pfam" id="PF00063">
    <property type="entry name" value="Myosin_head"/>
    <property type="match status" value="1"/>
</dbReference>
<evidence type="ECO:0000256" key="1">
    <source>
        <dbReference type="ARBA" id="ARBA00022741"/>
    </source>
</evidence>
<dbReference type="PROSITE" id="PS50096">
    <property type="entry name" value="IQ"/>
    <property type="match status" value="2"/>
</dbReference>
<proteinExistence type="inferred from homology"/>
<evidence type="ECO:0000259" key="6">
    <source>
        <dbReference type="PROSITE" id="PS51456"/>
    </source>
</evidence>
<reference evidence="7 8" key="1">
    <citation type="submission" date="2023-05" db="EMBL/GenBank/DDBJ databases">
        <title>B98-5 Cell Line De Novo Hybrid Assembly: An Optical Mapping Approach.</title>
        <authorList>
            <person name="Kananen K."/>
            <person name="Auerbach J.A."/>
            <person name="Kautto E."/>
            <person name="Blachly J.S."/>
        </authorList>
    </citation>
    <scope>NUCLEOTIDE SEQUENCE [LARGE SCALE GENOMIC DNA]</scope>
    <source>
        <strain evidence="7">B95-8</strain>
        <tissue evidence="7">Cell line</tissue>
    </source>
</reference>
<accession>A0ABQ9VPJ0</accession>
<evidence type="ECO:0000256" key="3">
    <source>
        <dbReference type="ARBA" id="ARBA00023123"/>
    </source>
</evidence>
<keyword evidence="8" id="KW-1185">Reference proteome</keyword>
<dbReference type="InterPro" id="IPR001609">
    <property type="entry name" value="Myosin_head_motor_dom-like"/>
</dbReference>
<dbReference type="PANTHER" id="PTHR22692">
    <property type="entry name" value="MYOSIN VII, XV"/>
    <property type="match status" value="1"/>
</dbReference>
<evidence type="ECO:0000313" key="8">
    <source>
        <dbReference type="Proteomes" id="UP001266305"/>
    </source>
</evidence>
<evidence type="ECO:0000256" key="2">
    <source>
        <dbReference type="ARBA" id="ARBA00022840"/>
    </source>
</evidence>
<keyword evidence="4" id="KW-0505">Motor protein</keyword>
<dbReference type="SMART" id="SM00242">
    <property type="entry name" value="MYSc"/>
    <property type="match status" value="1"/>
</dbReference>
<dbReference type="InterPro" id="IPR036961">
    <property type="entry name" value="Kinesin_motor_dom_sf"/>
</dbReference>
<dbReference type="EMBL" id="JASSZA010000005">
    <property type="protein sequence ID" value="KAK2111051.1"/>
    <property type="molecule type" value="Genomic_DNA"/>
</dbReference>
<evidence type="ECO:0000313" key="7">
    <source>
        <dbReference type="EMBL" id="KAK2111051.1"/>
    </source>
</evidence>
<dbReference type="PANTHER" id="PTHR22692:SF21">
    <property type="entry name" value="MYOSIN XVA"/>
    <property type="match status" value="1"/>
</dbReference>
<keyword evidence="5" id="KW-0009">Actin-binding</keyword>
<dbReference type="InterPro" id="IPR000048">
    <property type="entry name" value="IQ_motif_EF-hand-BS"/>
</dbReference>
<feature type="domain" description="Myosin motor" evidence="6">
    <location>
        <begin position="1"/>
        <end position="254"/>
    </location>
</feature>
<sequence length="297" mass="33919">MIPNCPQATDHTFLQKCHYHHGANPLYSKPKMPLPEFTIKHYAGKVTYQVSPAMAGLAAGAAVLLAVHKFLDKNHDQVRQDVLDLFVRSRTRVVAHLFSSHAPQAAPQRLGKSSSVTRLYKAHTVAAKFQQSLLDLVEKMERCNPLFVRCLKPNHKKEPGLFEPDVVMAQLRYSGVLETVRIRKEGFPVRLPFQGFIDRYCCLVALKHNLPANGDMCVSVLSRLCTVMPNMYRVGVSKLFLKEHLHQLLESMREHVLNLAALTLQRCFRGFFIKRRFRSLRHKIILLQSQARGYLAR</sequence>
<evidence type="ECO:0000256" key="5">
    <source>
        <dbReference type="PROSITE-ProRule" id="PRU00782"/>
    </source>
</evidence>
<gene>
    <name evidence="7" type="primary">MYO15A_6</name>
    <name evidence="7" type="ORF">P7K49_010797</name>
</gene>
<name>A0ABQ9VPJ0_SAGOE</name>
<organism evidence="7 8">
    <name type="scientific">Saguinus oedipus</name>
    <name type="common">Cotton-top tamarin</name>
    <name type="synonym">Oedipomidas oedipus</name>
    <dbReference type="NCBI Taxonomy" id="9490"/>
    <lineage>
        <taxon>Eukaryota</taxon>
        <taxon>Metazoa</taxon>
        <taxon>Chordata</taxon>
        <taxon>Craniata</taxon>
        <taxon>Vertebrata</taxon>
        <taxon>Euteleostomi</taxon>
        <taxon>Mammalia</taxon>
        <taxon>Eutheria</taxon>
        <taxon>Euarchontoglires</taxon>
        <taxon>Primates</taxon>
        <taxon>Haplorrhini</taxon>
        <taxon>Platyrrhini</taxon>
        <taxon>Cebidae</taxon>
        <taxon>Callitrichinae</taxon>
        <taxon>Saguinus</taxon>
    </lineage>
</organism>
<dbReference type="PROSITE" id="PS51456">
    <property type="entry name" value="MYOSIN_MOTOR"/>
    <property type="match status" value="1"/>
</dbReference>
<comment type="similarity">
    <text evidence="5">Belongs to the TRAFAC class myosin-kinesin ATPase superfamily. Myosin family.</text>
</comment>
<dbReference type="Proteomes" id="UP001266305">
    <property type="component" value="Unassembled WGS sequence"/>
</dbReference>
<dbReference type="Gene3D" id="6.20.240.20">
    <property type="match status" value="1"/>
</dbReference>
<protein>
    <submittedName>
        <fullName evidence="7">Unconventional myosin-XV</fullName>
    </submittedName>
</protein>
<comment type="caution">
    <text evidence="5">Lacks conserved residue(s) required for the propagation of feature annotation.</text>
</comment>
<dbReference type="Gene3D" id="1.20.58.530">
    <property type="match status" value="1"/>
</dbReference>
<dbReference type="InterPro" id="IPR027417">
    <property type="entry name" value="P-loop_NTPase"/>
</dbReference>
<evidence type="ECO:0000256" key="4">
    <source>
        <dbReference type="ARBA" id="ARBA00023175"/>
    </source>
</evidence>
<comment type="caution">
    <text evidence="7">The sequence shown here is derived from an EMBL/GenBank/DDBJ whole genome shotgun (WGS) entry which is preliminary data.</text>
</comment>
<feature type="region of interest" description="Actin-binding" evidence="5">
    <location>
        <begin position="133"/>
        <end position="155"/>
    </location>
</feature>
<keyword evidence="2" id="KW-0067">ATP-binding</keyword>
<dbReference type="SUPFAM" id="SSF52540">
    <property type="entry name" value="P-loop containing nucleoside triphosphate hydrolases"/>
    <property type="match status" value="1"/>
</dbReference>
<keyword evidence="1" id="KW-0547">Nucleotide-binding</keyword>
<dbReference type="Pfam" id="PF00612">
    <property type="entry name" value="IQ"/>
    <property type="match status" value="2"/>
</dbReference>
<dbReference type="Gene3D" id="3.40.850.10">
    <property type="entry name" value="Kinesin motor domain"/>
    <property type="match status" value="1"/>
</dbReference>
<dbReference type="Gene3D" id="1.20.5.190">
    <property type="match status" value="1"/>
</dbReference>
<dbReference type="InterPro" id="IPR051567">
    <property type="entry name" value="Unconventional_Myosin_ATPase"/>
</dbReference>